<dbReference type="PANTHER" id="PTHR43795:SF39">
    <property type="entry name" value="AMINOTRANSFERASE CLASS I_CLASSII DOMAIN-CONTAINING PROTEIN"/>
    <property type="match status" value="1"/>
</dbReference>
<dbReference type="GO" id="GO:0006520">
    <property type="term" value="P:amino acid metabolic process"/>
    <property type="evidence" value="ECO:0007669"/>
    <property type="project" value="TreeGrafter"/>
</dbReference>
<name>A0A9P9FHB1_9HYPO</name>
<dbReference type="CDD" id="cd00609">
    <property type="entry name" value="AAT_like"/>
    <property type="match status" value="1"/>
</dbReference>
<dbReference type="InterPro" id="IPR015424">
    <property type="entry name" value="PyrdxlP-dep_Trfase"/>
</dbReference>
<dbReference type="SUPFAM" id="SSF53383">
    <property type="entry name" value="PLP-dependent transferases"/>
    <property type="match status" value="1"/>
</dbReference>
<dbReference type="Gene3D" id="3.90.1150.10">
    <property type="entry name" value="Aspartate Aminotransferase, domain 1"/>
    <property type="match status" value="1"/>
</dbReference>
<evidence type="ECO:0000256" key="1">
    <source>
        <dbReference type="ARBA" id="ARBA00022898"/>
    </source>
</evidence>
<dbReference type="GO" id="GO:0030170">
    <property type="term" value="F:pyridoxal phosphate binding"/>
    <property type="evidence" value="ECO:0007669"/>
    <property type="project" value="InterPro"/>
</dbReference>
<evidence type="ECO:0000313" key="3">
    <source>
        <dbReference type="EMBL" id="KAH7161832.1"/>
    </source>
</evidence>
<keyword evidence="3" id="KW-0808">Transferase</keyword>
<dbReference type="Proteomes" id="UP000738349">
    <property type="component" value="Unassembled WGS sequence"/>
</dbReference>
<dbReference type="PRINTS" id="PR00753">
    <property type="entry name" value="ACCSYNTHASE"/>
</dbReference>
<dbReference type="InterPro" id="IPR050478">
    <property type="entry name" value="Ethylene_sulfur-biosynth"/>
</dbReference>
<protein>
    <submittedName>
        <fullName evidence="3">Pyridoxal phosphate-dependent transferase</fullName>
    </submittedName>
</protein>
<dbReference type="InterPro" id="IPR015422">
    <property type="entry name" value="PyrdxlP-dep_Trfase_small"/>
</dbReference>
<gene>
    <name evidence="3" type="ORF">EDB81DRAFT_925570</name>
</gene>
<dbReference type="PANTHER" id="PTHR43795">
    <property type="entry name" value="BIFUNCTIONAL ASPARTATE AMINOTRANSFERASE AND GLUTAMATE/ASPARTATE-PREPHENATE AMINOTRANSFERASE-RELATED"/>
    <property type="match status" value="1"/>
</dbReference>
<dbReference type="InterPro" id="IPR015421">
    <property type="entry name" value="PyrdxlP-dep_Trfase_major"/>
</dbReference>
<dbReference type="Gene3D" id="3.40.640.10">
    <property type="entry name" value="Type I PLP-dependent aspartate aminotransferase-like (Major domain)"/>
    <property type="match status" value="1"/>
</dbReference>
<dbReference type="OrthoDB" id="7042322at2759"/>
<evidence type="ECO:0000313" key="4">
    <source>
        <dbReference type="Proteomes" id="UP000738349"/>
    </source>
</evidence>
<organism evidence="3 4">
    <name type="scientific">Dactylonectria macrodidyma</name>
    <dbReference type="NCBI Taxonomy" id="307937"/>
    <lineage>
        <taxon>Eukaryota</taxon>
        <taxon>Fungi</taxon>
        <taxon>Dikarya</taxon>
        <taxon>Ascomycota</taxon>
        <taxon>Pezizomycotina</taxon>
        <taxon>Sordariomycetes</taxon>
        <taxon>Hypocreomycetidae</taxon>
        <taxon>Hypocreales</taxon>
        <taxon>Nectriaceae</taxon>
        <taxon>Dactylonectria</taxon>
    </lineage>
</organism>
<dbReference type="GO" id="GO:0008483">
    <property type="term" value="F:transaminase activity"/>
    <property type="evidence" value="ECO:0007669"/>
    <property type="project" value="TreeGrafter"/>
</dbReference>
<sequence>MGPPSVSVNPYQPSRRALETFNHGKAWDLMGQAGQRPAYDPKSRPDGLINLSGAVNILMRDWLEEYTDQAMREIQVSKTLSYGTISGGPKLCSTMASFFNRFFKPGCPVEPTQIVATNGVTAMIDLVTWTLCEPGDAVMYLAPTFYMLDYDLVSRNGIIGVPVSTTGLDKPFGGDDEDIRKLVGLLENAADSTAANGSTPRMLFICNPSNPQGRCYSSQTLAALVRFCASRHMHLVADEIYALSHFGDEPFCSVLSVVDDQDTNVDGKQMIHGIYGLSKDFDMGGVRMGFLITRNTAFAEAIKRVTWFTWITAFSEVFVTNFFSRLDLVHDYVSTYQERISAAYSKTREALIKYDIPFEPATSGLFVFVNLGRWIRYFDGPNQADADATPETQLCNWLLDGGVFLNPGQFAFCDRPGHFRLVFTEVPIETVVLSIERIRVSLDKLDMGMEICQQRVALEDENCDTRSDDQTTLCVSESSKKNTYISMGVVPVTMPIGRKEPSILRVIWQKLSCMS</sequence>
<dbReference type="EMBL" id="JAGMUV010000004">
    <property type="protein sequence ID" value="KAH7161832.1"/>
    <property type="molecule type" value="Genomic_DNA"/>
</dbReference>
<accession>A0A9P9FHB1</accession>
<keyword evidence="4" id="KW-1185">Reference proteome</keyword>
<reference evidence="3" key="1">
    <citation type="journal article" date="2021" name="Nat. Commun.">
        <title>Genetic determinants of endophytism in the Arabidopsis root mycobiome.</title>
        <authorList>
            <person name="Mesny F."/>
            <person name="Miyauchi S."/>
            <person name="Thiergart T."/>
            <person name="Pickel B."/>
            <person name="Atanasova L."/>
            <person name="Karlsson M."/>
            <person name="Huettel B."/>
            <person name="Barry K.W."/>
            <person name="Haridas S."/>
            <person name="Chen C."/>
            <person name="Bauer D."/>
            <person name="Andreopoulos W."/>
            <person name="Pangilinan J."/>
            <person name="LaButti K."/>
            <person name="Riley R."/>
            <person name="Lipzen A."/>
            <person name="Clum A."/>
            <person name="Drula E."/>
            <person name="Henrissat B."/>
            <person name="Kohler A."/>
            <person name="Grigoriev I.V."/>
            <person name="Martin F.M."/>
            <person name="Hacquard S."/>
        </authorList>
    </citation>
    <scope>NUCLEOTIDE SEQUENCE</scope>
    <source>
        <strain evidence="3">MPI-CAGE-AT-0147</strain>
    </source>
</reference>
<keyword evidence="1" id="KW-0663">Pyridoxal phosphate</keyword>
<dbReference type="Pfam" id="PF00155">
    <property type="entry name" value="Aminotran_1_2"/>
    <property type="match status" value="1"/>
</dbReference>
<feature type="domain" description="Aminotransferase class I/classII large" evidence="2">
    <location>
        <begin position="69"/>
        <end position="431"/>
    </location>
</feature>
<dbReference type="AlphaFoldDB" id="A0A9P9FHB1"/>
<proteinExistence type="predicted"/>
<dbReference type="InterPro" id="IPR004839">
    <property type="entry name" value="Aminotransferase_I/II_large"/>
</dbReference>
<comment type="caution">
    <text evidence="3">The sequence shown here is derived from an EMBL/GenBank/DDBJ whole genome shotgun (WGS) entry which is preliminary data.</text>
</comment>
<evidence type="ECO:0000259" key="2">
    <source>
        <dbReference type="Pfam" id="PF00155"/>
    </source>
</evidence>